<dbReference type="Gene3D" id="2.40.50.180">
    <property type="entry name" value="CheA-289, Domain 4"/>
    <property type="match status" value="1"/>
</dbReference>
<dbReference type="FunFam" id="2.40.50.180:FF:000002">
    <property type="entry name" value="Chemotaxis protein CheW"/>
    <property type="match status" value="1"/>
</dbReference>
<dbReference type="PANTHER" id="PTHR22617:SF23">
    <property type="entry name" value="CHEMOTAXIS PROTEIN CHEW"/>
    <property type="match status" value="1"/>
</dbReference>
<evidence type="ECO:0000313" key="5">
    <source>
        <dbReference type="EMBL" id="AAM06443.1"/>
    </source>
</evidence>
<dbReference type="SMART" id="SM00260">
    <property type="entry name" value="CheW"/>
    <property type="match status" value="1"/>
</dbReference>
<dbReference type="InterPro" id="IPR036061">
    <property type="entry name" value="CheW-like_dom_sf"/>
</dbReference>
<accession>Q8TLG6</accession>
<dbReference type="KEGG" id="mac:MA_3070"/>
<dbReference type="Pfam" id="PF01584">
    <property type="entry name" value="CheW"/>
    <property type="match status" value="1"/>
</dbReference>
<dbReference type="InterPro" id="IPR002545">
    <property type="entry name" value="CheW-lke_dom"/>
</dbReference>
<name>Q8TLG6_METAC</name>
<dbReference type="HOGENOM" id="CLU_048995_1_2_2"/>
<dbReference type="InterPro" id="IPR039315">
    <property type="entry name" value="CheW"/>
</dbReference>
<keyword evidence="2" id="KW-0963">Cytoplasm</keyword>
<dbReference type="Gene3D" id="2.30.30.40">
    <property type="entry name" value="SH3 Domains"/>
    <property type="match status" value="1"/>
</dbReference>
<dbReference type="EnsemblBacteria" id="AAM06443">
    <property type="protein sequence ID" value="AAM06443"/>
    <property type="gene ID" value="MA_3070"/>
</dbReference>
<evidence type="ECO:0000259" key="4">
    <source>
        <dbReference type="PROSITE" id="PS50851"/>
    </source>
</evidence>
<dbReference type="GO" id="GO:0007165">
    <property type="term" value="P:signal transduction"/>
    <property type="evidence" value="ECO:0007669"/>
    <property type="project" value="InterPro"/>
</dbReference>
<dbReference type="EMBL" id="AE010299">
    <property type="protein sequence ID" value="AAM06443.1"/>
    <property type="molecule type" value="Genomic_DNA"/>
</dbReference>
<reference evidence="5 6" key="1">
    <citation type="journal article" date="2002" name="Genome Res.">
        <title>The genome of Methanosarcina acetivorans reveals extensive metabolic and physiological diversity.</title>
        <authorList>
            <person name="Galagan J.E."/>
            <person name="Nusbaum C."/>
            <person name="Roy A."/>
            <person name="Endrizzi M.G."/>
            <person name="Macdonald P."/>
            <person name="FitzHugh W."/>
            <person name="Calvo S."/>
            <person name="Engels R."/>
            <person name="Smirnov S."/>
            <person name="Atnoor D."/>
            <person name="Brown A."/>
            <person name="Allen N."/>
            <person name="Naylor J."/>
            <person name="Stange-Thomann N."/>
            <person name="DeArellano K."/>
            <person name="Johnson R."/>
            <person name="Linton L."/>
            <person name="McEwan P."/>
            <person name="McKernan K."/>
            <person name="Talamas J."/>
            <person name="Tirrell A."/>
            <person name="Ye W."/>
            <person name="Zimmer A."/>
            <person name="Barber R.D."/>
            <person name="Cann I."/>
            <person name="Graham D.E."/>
            <person name="Grahame D.A."/>
            <person name="Guss A."/>
            <person name="Hedderich R."/>
            <person name="Ingram-Smith C."/>
            <person name="Kuettner C.H."/>
            <person name="Krzycki J.A."/>
            <person name="Leigh J.A."/>
            <person name="Li W."/>
            <person name="Liu J."/>
            <person name="Mukhopadhyay B."/>
            <person name="Reeve J.N."/>
            <person name="Smith K."/>
            <person name="Springer T.A."/>
            <person name="Umayam L.A."/>
            <person name="White O."/>
            <person name="White R.H."/>
            <person name="de Macario E.C."/>
            <person name="Ferry J.G."/>
            <person name="Jarrell K.F."/>
            <person name="Jing H."/>
            <person name="Macario A.J.L."/>
            <person name="Paulsen I."/>
            <person name="Pritchett M."/>
            <person name="Sowers K.R."/>
            <person name="Swanson R.V."/>
            <person name="Zinder S.H."/>
            <person name="Lander E."/>
            <person name="Metcalf W.W."/>
            <person name="Birren B."/>
        </authorList>
    </citation>
    <scope>NUCLEOTIDE SEQUENCE [LARGE SCALE GENOMIC DNA]</scope>
    <source>
        <strain evidence="6">ATCC 35395 / DSM 2834 / JCM 12185 / C2A</strain>
    </source>
</reference>
<evidence type="ECO:0000313" key="6">
    <source>
        <dbReference type="Proteomes" id="UP000002487"/>
    </source>
</evidence>
<dbReference type="PhylomeDB" id="Q8TLG6"/>
<dbReference type="PROSITE" id="PS50851">
    <property type="entry name" value="CHEW"/>
    <property type="match status" value="1"/>
</dbReference>
<comment type="subcellular location">
    <subcellularLocation>
        <location evidence="1">Cytoplasm</location>
    </subcellularLocation>
</comment>
<dbReference type="PANTHER" id="PTHR22617">
    <property type="entry name" value="CHEMOTAXIS SENSOR HISTIDINE KINASE-RELATED"/>
    <property type="match status" value="1"/>
</dbReference>
<evidence type="ECO:0000256" key="2">
    <source>
        <dbReference type="ARBA" id="ARBA00022490"/>
    </source>
</evidence>
<evidence type="ECO:0000256" key="3">
    <source>
        <dbReference type="ARBA" id="ARBA00022500"/>
    </source>
</evidence>
<dbReference type="STRING" id="188937.MA_3070"/>
<dbReference type="CDD" id="cd00732">
    <property type="entry name" value="CheW"/>
    <property type="match status" value="1"/>
</dbReference>
<dbReference type="InParanoid" id="Q8TLG6"/>
<proteinExistence type="predicted"/>
<dbReference type="Proteomes" id="UP000002487">
    <property type="component" value="Chromosome"/>
</dbReference>
<dbReference type="GO" id="GO:0006935">
    <property type="term" value="P:chemotaxis"/>
    <property type="evidence" value="ECO:0000318"/>
    <property type="project" value="GO_Central"/>
</dbReference>
<gene>
    <name evidence="5" type="primary">cheW1</name>
    <name evidence="5" type="ordered locus">MA_3070</name>
</gene>
<keyword evidence="6" id="KW-1185">Reference proteome</keyword>
<evidence type="ECO:0000256" key="1">
    <source>
        <dbReference type="ARBA" id="ARBA00004496"/>
    </source>
</evidence>
<sequence>MNSGITGAAVCTLQFLNPFQVMKMSYHSQIVNVDNTIQVIVFNLGEERYGVEISQVKEIILPTQITRIPNMPDFVEGVLNLRGQIAAIINLRNRLGKEPKKNDENTRIIVVEYNNATIGMMVDSVSEVRYLSSQNIEEIPRFLALRADSRFLKGVGKLEDGLLTLMDLKELFSEDELKEIRG</sequence>
<protein>
    <submittedName>
        <fullName evidence="5">Chemotaxis signal transduction coupling protein</fullName>
    </submittedName>
</protein>
<keyword evidence="3" id="KW-0145">Chemotaxis</keyword>
<organism evidence="5 6">
    <name type="scientific">Methanosarcina acetivorans (strain ATCC 35395 / DSM 2834 / JCM 12185 / C2A)</name>
    <dbReference type="NCBI Taxonomy" id="188937"/>
    <lineage>
        <taxon>Archaea</taxon>
        <taxon>Methanobacteriati</taxon>
        <taxon>Methanobacteriota</taxon>
        <taxon>Stenosarchaea group</taxon>
        <taxon>Methanomicrobia</taxon>
        <taxon>Methanosarcinales</taxon>
        <taxon>Methanosarcinaceae</taxon>
        <taxon>Methanosarcina</taxon>
    </lineage>
</organism>
<dbReference type="GO" id="GO:0005829">
    <property type="term" value="C:cytosol"/>
    <property type="evidence" value="ECO:0000318"/>
    <property type="project" value="GO_Central"/>
</dbReference>
<dbReference type="AlphaFoldDB" id="Q8TLG6"/>
<feature type="domain" description="CheW-like" evidence="4">
    <location>
        <begin position="36"/>
        <end position="177"/>
    </location>
</feature>
<dbReference type="SUPFAM" id="SSF50341">
    <property type="entry name" value="CheW-like"/>
    <property type="match status" value="1"/>
</dbReference>